<organism evidence="11 12">
    <name type="scientific">Paraburkholderia solitsugae</name>
    <dbReference type="NCBI Taxonomy" id="2675748"/>
    <lineage>
        <taxon>Bacteria</taxon>
        <taxon>Pseudomonadati</taxon>
        <taxon>Pseudomonadota</taxon>
        <taxon>Betaproteobacteria</taxon>
        <taxon>Burkholderiales</taxon>
        <taxon>Burkholderiaceae</taxon>
        <taxon>Paraburkholderia</taxon>
    </lineage>
</organism>
<dbReference type="CDD" id="cd06261">
    <property type="entry name" value="TM_PBP2"/>
    <property type="match status" value="1"/>
</dbReference>
<accession>A0ABX2BW25</accession>
<feature type="compositionally biased region" description="Low complexity" evidence="9">
    <location>
        <begin position="282"/>
        <end position="294"/>
    </location>
</feature>
<evidence type="ECO:0000256" key="4">
    <source>
        <dbReference type="ARBA" id="ARBA00022475"/>
    </source>
</evidence>
<comment type="caution">
    <text evidence="11">The sequence shown here is derived from an EMBL/GenBank/DDBJ whole genome shotgun (WGS) entry which is preliminary data.</text>
</comment>
<evidence type="ECO:0000256" key="7">
    <source>
        <dbReference type="ARBA" id="ARBA00023136"/>
    </source>
</evidence>
<dbReference type="PANTHER" id="PTHR43848:SF2">
    <property type="entry name" value="PUTRESCINE TRANSPORT SYSTEM PERMEASE PROTEIN POTI"/>
    <property type="match status" value="1"/>
</dbReference>
<keyword evidence="4" id="KW-1003">Cell membrane</keyword>
<proteinExistence type="inferred from homology"/>
<gene>
    <name evidence="11" type="ORF">GNZ12_23600</name>
</gene>
<evidence type="ECO:0000256" key="8">
    <source>
        <dbReference type="RuleBase" id="RU363032"/>
    </source>
</evidence>
<feature type="transmembrane region" description="Helical" evidence="8">
    <location>
        <begin position="137"/>
        <end position="156"/>
    </location>
</feature>
<reference evidence="11 12" key="1">
    <citation type="submission" date="2019-11" db="EMBL/GenBank/DDBJ databases">
        <title>Metabolism of dissolved organic matter in forest soils.</title>
        <authorList>
            <person name="Cyle K.T."/>
            <person name="Wilhelm R.C."/>
            <person name="Martinez C.E."/>
        </authorList>
    </citation>
    <scope>NUCLEOTIDE SEQUENCE [LARGE SCALE GENOMIC DNA]</scope>
    <source>
        <strain evidence="11 12">1N</strain>
    </source>
</reference>
<dbReference type="Proteomes" id="UP000652198">
    <property type="component" value="Unassembled WGS sequence"/>
</dbReference>
<evidence type="ECO:0000256" key="3">
    <source>
        <dbReference type="ARBA" id="ARBA00022448"/>
    </source>
</evidence>
<feature type="transmembrane region" description="Helical" evidence="8">
    <location>
        <begin position="241"/>
        <end position="263"/>
    </location>
</feature>
<feature type="transmembrane region" description="Helical" evidence="8">
    <location>
        <begin position="102"/>
        <end position="125"/>
    </location>
</feature>
<feature type="transmembrane region" description="Helical" evidence="8">
    <location>
        <begin position="12"/>
        <end position="32"/>
    </location>
</feature>
<feature type="transmembrane region" description="Helical" evidence="8">
    <location>
        <begin position="177"/>
        <end position="200"/>
    </location>
</feature>
<keyword evidence="7 8" id="KW-0472">Membrane</keyword>
<dbReference type="EMBL" id="WOEY01000091">
    <property type="protein sequence ID" value="NPT44238.1"/>
    <property type="molecule type" value="Genomic_DNA"/>
</dbReference>
<dbReference type="InterPro" id="IPR051789">
    <property type="entry name" value="Bact_Polyamine_Transport"/>
</dbReference>
<name>A0ABX2BW25_9BURK</name>
<feature type="domain" description="ABC transmembrane type-1" evidence="10">
    <location>
        <begin position="62"/>
        <end position="258"/>
    </location>
</feature>
<evidence type="ECO:0000256" key="1">
    <source>
        <dbReference type="ARBA" id="ARBA00004651"/>
    </source>
</evidence>
<dbReference type="SUPFAM" id="SSF161098">
    <property type="entry name" value="MetI-like"/>
    <property type="match status" value="1"/>
</dbReference>
<evidence type="ECO:0000256" key="6">
    <source>
        <dbReference type="ARBA" id="ARBA00022989"/>
    </source>
</evidence>
<keyword evidence="6 8" id="KW-1133">Transmembrane helix</keyword>
<evidence type="ECO:0000313" key="11">
    <source>
        <dbReference type="EMBL" id="NPT44238.1"/>
    </source>
</evidence>
<keyword evidence="5 8" id="KW-0812">Transmembrane</keyword>
<evidence type="ECO:0000256" key="2">
    <source>
        <dbReference type="ARBA" id="ARBA00007069"/>
    </source>
</evidence>
<comment type="subcellular location">
    <subcellularLocation>
        <location evidence="1 8">Cell membrane</location>
        <topology evidence="1 8">Multi-pass membrane protein</topology>
    </subcellularLocation>
</comment>
<dbReference type="Pfam" id="PF00528">
    <property type="entry name" value="BPD_transp_1"/>
    <property type="match status" value="1"/>
</dbReference>
<feature type="region of interest" description="Disordered" evidence="9">
    <location>
        <begin position="282"/>
        <end position="303"/>
    </location>
</feature>
<keyword evidence="12" id="KW-1185">Reference proteome</keyword>
<sequence length="303" mass="32822">MIKPNKTLSTSVLTFGFLFLYIPIISLVVFSFNESKLVTIWSGFSLKWYAALLQDDELLTAAWLSLKIGLMTACASVVIGTWAGFVLARFGRFRGFTLFAGMINAPLVIPEVIQGISLLLLFVAMEQMLGWPKGRGVVTMWIGHVMLCVSYVAIIVQSRVKELNRSLEEAALNLGATPLKVFFVITLPLISQALMSGWLLSFTLSIDDLVLSAFLSGPGSTTLPLVVFSRVRLGLNPEMNALATIFISLVTIGVVSVNTLLVAKERKRLRDMQAALTVAEAADAGPAAPQPATARKSLDTARA</sequence>
<evidence type="ECO:0000256" key="5">
    <source>
        <dbReference type="ARBA" id="ARBA00022692"/>
    </source>
</evidence>
<keyword evidence="3 8" id="KW-0813">Transport</keyword>
<dbReference type="InterPro" id="IPR000515">
    <property type="entry name" value="MetI-like"/>
</dbReference>
<evidence type="ECO:0000259" key="10">
    <source>
        <dbReference type="PROSITE" id="PS50928"/>
    </source>
</evidence>
<dbReference type="PROSITE" id="PS50928">
    <property type="entry name" value="ABC_TM1"/>
    <property type="match status" value="1"/>
</dbReference>
<feature type="transmembrane region" description="Helical" evidence="8">
    <location>
        <begin position="68"/>
        <end position="90"/>
    </location>
</feature>
<comment type="similarity">
    <text evidence="2">Belongs to the binding-protein-dependent transport system permease family. CysTW subfamily.</text>
</comment>
<dbReference type="RefSeq" id="WP_172314200.1">
    <property type="nucleotide sequence ID" value="NZ_WOEY01000091.1"/>
</dbReference>
<dbReference type="InterPro" id="IPR035906">
    <property type="entry name" value="MetI-like_sf"/>
</dbReference>
<evidence type="ECO:0000256" key="9">
    <source>
        <dbReference type="SAM" id="MobiDB-lite"/>
    </source>
</evidence>
<protein>
    <submittedName>
        <fullName evidence="11">ABC transporter permease subunit</fullName>
    </submittedName>
</protein>
<dbReference type="PANTHER" id="PTHR43848">
    <property type="entry name" value="PUTRESCINE TRANSPORT SYSTEM PERMEASE PROTEIN POTI"/>
    <property type="match status" value="1"/>
</dbReference>
<dbReference type="Gene3D" id="1.10.3720.10">
    <property type="entry name" value="MetI-like"/>
    <property type="match status" value="1"/>
</dbReference>
<evidence type="ECO:0000313" key="12">
    <source>
        <dbReference type="Proteomes" id="UP000652198"/>
    </source>
</evidence>